<dbReference type="Pfam" id="PF04479">
    <property type="entry name" value="RTA1"/>
    <property type="match status" value="1"/>
</dbReference>
<evidence type="ECO:0000256" key="3">
    <source>
        <dbReference type="ARBA" id="ARBA00022989"/>
    </source>
</evidence>
<accession>A0A9P9DUY5</accession>
<name>A0A9P9DUY5_9PLEO</name>
<evidence type="ECO:0000313" key="6">
    <source>
        <dbReference type="EMBL" id="KAH7126624.1"/>
    </source>
</evidence>
<dbReference type="GO" id="GO:0016020">
    <property type="term" value="C:membrane"/>
    <property type="evidence" value="ECO:0007669"/>
    <property type="project" value="UniProtKB-SubCell"/>
</dbReference>
<dbReference type="AlphaFoldDB" id="A0A9P9DUY5"/>
<keyword evidence="4 5" id="KW-0472">Membrane</keyword>
<feature type="transmembrane region" description="Helical" evidence="5">
    <location>
        <begin position="151"/>
        <end position="174"/>
    </location>
</feature>
<dbReference type="PANTHER" id="PTHR31465:SF33">
    <property type="entry name" value="DOMAIN PROTEIN, PUTATIVE (AFU_ORTHOLOGUE AFUA_5G01310)-RELATED"/>
    <property type="match status" value="1"/>
</dbReference>
<evidence type="ECO:0000256" key="1">
    <source>
        <dbReference type="ARBA" id="ARBA00004141"/>
    </source>
</evidence>
<evidence type="ECO:0000256" key="4">
    <source>
        <dbReference type="ARBA" id="ARBA00023136"/>
    </source>
</evidence>
<evidence type="ECO:0000256" key="2">
    <source>
        <dbReference type="ARBA" id="ARBA00022692"/>
    </source>
</evidence>
<dbReference type="InterPro" id="IPR007568">
    <property type="entry name" value="RTA1"/>
</dbReference>
<dbReference type="EMBL" id="JAGMWT010000006">
    <property type="protein sequence ID" value="KAH7126624.1"/>
    <property type="molecule type" value="Genomic_DNA"/>
</dbReference>
<evidence type="ECO:0000256" key="5">
    <source>
        <dbReference type="SAM" id="Phobius"/>
    </source>
</evidence>
<comment type="caution">
    <text evidence="6">The sequence shown here is derived from an EMBL/GenBank/DDBJ whole genome shotgun (WGS) entry which is preliminary data.</text>
</comment>
<keyword evidence="7" id="KW-1185">Reference proteome</keyword>
<comment type="subcellular location">
    <subcellularLocation>
        <location evidence="1">Membrane</location>
        <topology evidence="1">Multi-pass membrane protein</topology>
    </subcellularLocation>
</comment>
<keyword evidence="3 5" id="KW-1133">Transmembrane helix</keyword>
<dbReference type="Proteomes" id="UP000700596">
    <property type="component" value="Unassembled WGS sequence"/>
</dbReference>
<feature type="transmembrane region" description="Helical" evidence="5">
    <location>
        <begin position="195"/>
        <end position="216"/>
    </location>
</feature>
<organism evidence="6 7">
    <name type="scientific">Dendryphion nanum</name>
    <dbReference type="NCBI Taxonomy" id="256645"/>
    <lineage>
        <taxon>Eukaryota</taxon>
        <taxon>Fungi</taxon>
        <taxon>Dikarya</taxon>
        <taxon>Ascomycota</taxon>
        <taxon>Pezizomycotina</taxon>
        <taxon>Dothideomycetes</taxon>
        <taxon>Pleosporomycetidae</taxon>
        <taxon>Pleosporales</taxon>
        <taxon>Torulaceae</taxon>
        <taxon>Dendryphion</taxon>
    </lineage>
</organism>
<protein>
    <submittedName>
        <fullName evidence="6">RTA1 like protein-domain-containing protein</fullName>
    </submittedName>
</protein>
<feature type="transmembrane region" description="Helical" evidence="5">
    <location>
        <begin position="72"/>
        <end position="96"/>
    </location>
</feature>
<feature type="transmembrane region" description="Helical" evidence="5">
    <location>
        <begin position="14"/>
        <end position="34"/>
    </location>
</feature>
<sequence>MAGGGRNLYLYEPNQIACIIAAGVFGVSAIYHLIQMVRKRAWFYTSLTVGAFMMTAGYVFRYLSAKSPDKLMLYIGQSMCIILPPSLYAATLYMIFGRLVLFVNAPEASIIHPTRVTKIFVCGDVLAFFLQAGGGGMMVQESMAKMGQTVMLIGLFVQLLFFCFFLVISLVFWKRMRNSPKAFSIPQYGRYGWEALIKLLLCAAVIIILRCIFRVIEFAQGHGGYIASHEIYIYLFDTAPMFLVQVMFHFVYAADVFGSNAVGKSMDNESYIGLYERSS</sequence>
<feature type="transmembrane region" description="Helical" evidence="5">
    <location>
        <begin position="116"/>
        <end position="139"/>
    </location>
</feature>
<keyword evidence="2 5" id="KW-0812">Transmembrane</keyword>
<feature type="transmembrane region" description="Helical" evidence="5">
    <location>
        <begin position="231"/>
        <end position="254"/>
    </location>
</feature>
<dbReference type="PANTHER" id="PTHR31465">
    <property type="entry name" value="PROTEIN RTA1-RELATED"/>
    <property type="match status" value="1"/>
</dbReference>
<dbReference type="OrthoDB" id="3358017at2759"/>
<proteinExistence type="predicted"/>
<feature type="transmembrane region" description="Helical" evidence="5">
    <location>
        <begin position="41"/>
        <end position="60"/>
    </location>
</feature>
<gene>
    <name evidence="6" type="ORF">B0J11DRAFT_614007</name>
</gene>
<evidence type="ECO:0000313" key="7">
    <source>
        <dbReference type="Proteomes" id="UP000700596"/>
    </source>
</evidence>
<reference evidence="6" key="1">
    <citation type="journal article" date="2021" name="Nat. Commun.">
        <title>Genetic determinants of endophytism in the Arabidopsis root mycobiome.</title>
        <authorList>
            <person name="Mesny F."/>
            <person name="Miyauchi S."/>
            <person name="Thiergart T."/>
            <person name="Pickel B."/>
            <person name="Atanasova L."/>
            <person name="Karlsson M."/>
            <person name="Huettel B."/>
            <person name="Barry K.W."/>
            <person name="Haridas S."/>
            <person name="Chen C."/>
            <person name="Bauer D."/>
            <person name="Andreopoulos W."/>
            <person name="Pangilinan J."/>
            <person name="LaButti K."/>
            <person name="Riley R."/>
            <person name="Lipzen A."/>
            <person name="Clum A."/>
            <person name="Drula E."/>
            <person name="Henrissat B."/>
            <person name="Kohler A."/>
            <person name="Grigoriev I.V."/>
            <person name="Martin F.M."/>
            <person name="Hacquard S."/>
        </authorList>
    </citation>
    <scope>NUCLEOTIDE SEQUENCE</scope>
    <source>
        <strain evidence="6">MPI-CAGE-CH-0243</strain>
    </source>
</reference>